<protein>
    <recommendedName>
        <fullName evidence="3">Outer membrane lipoprotein BamD-like domain-containing protein</fullName>
    </recommendedName>
</protein>
<dbReference type="RefSeq" id="WP_236892497.1">
    <property type="nucleotide sequence ID" value="NZ_AP024488.1"/>
</dbReference>
<evidence type="ECO:0000256" key="1">
    <source>
        <dbReference type="ARBA" id="ARBA00022729"/>
    </source>
</evidence>
<evidence type="ECO:0000313" key="4">
    <source>
        <dbReference type="EMBL" id="BCS96139.1"/>
    </source>
</evidence>
<dbReference type="InterPro" id="IPR039565">
    <property type="entry name" value="BamD-like"/>
</dbReference>
<dbReference type="InterPro" id="IPR034706">
    <property type="entry name" value="CpoB"/>
</dbReference>
<keyword evidence="5" id="KW-1185">Reference proteome</keyword>
<sequence length="257" mass="28637">MTKATARRTNGSPQKHTAVAIMIALLFLPACKTAQPRRDSGTATLSRELDETRRKMDEMHHRMSVLQFMVDSHERAISDLERQSTGTPAAAPPPIQPKATAPKITEEPAKTPSVQPKAMPIPTKKKQSDKGNLASQTYTQAFAAMKDKNHEKALVLFREVAEKWPDDNLADNAIYWSGEIHYDRKDYSAAISAFRTLLTKYPKGSKAPDALLKTGYAFLALDDKESARKYLKRVVMEYPFTTSGAKAEKVLNSLDEN</sequence>
<organism evidence="4 5">
    <name type="scientific">Desulfoluna limicola</name>
    <dbReference type="NCBI Taxonomy" id="2810562"/>
    <lineage>
        <taxon>Bacteria</taxon>
        <taxon>Pseudomonadati</taxon>
        <taxon>Thermodesulfobacteriota</taxon>
        <taxon>Desulfobacteria</taxon>
        <taxon>Desulfobacterales</taxon>
        <taxon>Desulfolunaceae</taxon>
        <taxon>Desulfoluna</taxon>
    </lineage>
</organism>
<evidence type="ECO:0000259" key="3">
    <source>
        <dbReference type="Pfam" id="PF13525"/>
    </source>
</evidence>
<dbReference type="NCBIfam" id="TIGR02795">
    <property type="entry name" value="tol_pal_ybgF"/>
    <property type="match status" value="1"/>
</dbReference>
<dbReference type="Gene3D" id="1.25.40.10">
    <property type="entry name" value="Tetratricopeptide repeat domain"/>
    <property type="match status" value="1"/>
</dbReference>
<dbReference type="Pfam" id="PF13525">
    <property type="entry name" value="YfiO"/>
    <property type="match status" value="1"/>
</dbReference>
<dbReference type="HAMAP" id="MF_02066">
    <property type="entry name" value="CpoB"/>
    <property type="match status" value="1"/>
</dbReference>
<accession>A0ABN6F0Q7</accession>
<dbReference type="EMBL" id="AP024488">
    <property type="protein sequence ID" value="BCS96139.1"/>
    <property type="molecule type" value="Genomic_DNA"/>
</dbReference>
<evidence type="ECO:0000313" key="5">
    <source>
        <dbReference type="Proteomes" id="UP001320148"/>
    </source>
</evidence>
<feature type="domain" description="Outer membrane lipoprotein BamD-like" evidence="3">
    <location>
        <begin position="170"/>
        <end position="240"/>
    </location>
</feature>
<keyword evidence="1" id="KW-0732">Signal</keyword>
<evidence type="ECO:0000256" key="2">
    <source>
        <dbReference type="SAM" id="MobiDB-lite"/>
    </source>
</evidence>
<dbReference type="InterPro" id="IPR014162">
    <property type="entry name" value="CpoB_C"/>
</dbReference>
<reference evidence="4 5" key="1">
    <citation type="submission" date="2021-02" db="EMBL/GenBank/DDBJ databases">
        <title>Complete genome of Desulfoluna sp. strain ASN36.</title>
        <authorList>
            <person name="Takahashi A."/>
            <person name="Kojima H."/>
            <person name="Fukui M."/>
        </authorList>
    </citation>
    <scope>NUCLEOTIDE SEQUENCE [LARGE SCALE GENOMIC DNA]</scope>
    <source>
        <strain evidence="4 5">ASN36</strain>
    </source>
</reference>
<proteinExistence type="inferred from homology"/>
<dbReference type="Proteomes" id="UP001320148">
    <property type="component" value="Chromosome"/>
</dbReference>
<gene>
    <name evidence="4" type="ORF">DSLASN_17710</name>
</gene>
<dbReference type="InterPro" id="IPR011990">
    <property type="entry name" value="TPR-like_helical_dom_sf"/>
</dbReference>
<feature type="region of interest" description="Disordered" evidence="2">
    <location>
        <begin position="81"/>
        <end position="133"/>
    </location>
</feature>
<name>A0ABN6F0Q7_9BACT</name>
<dbReference type="SUPFAM" id="SSF48452">
    <property type="entry name" value="TPR-like"/>
    <property type="match status" value="1"/>
</dbReference>